<evidence type="ECO:0000256" key="2">
    <source>
        <dbReference type="SAM" id="SignalP"/>
    </source>
</evidence>
<evidence type="ECO:0000256" key="1">
    <source>
        <dbReference type="SAM" id="Phobius"/>
    </source>
</evidence>
<evidence type="ECO:0008006" key="4">
    <source>
        <dbReference type="Google" id="ProtNLM"/>
    </source>
</evidence>
<keyword evidence="1" id="KW-0812">Transmembrane</keyword>
<keyword evidence="1" id="KW-0472">Membrane</keyword>
<dbReference type="EMBL" id="HBKR01009079">
    <property type="protein sequence ID" value="CAE2293087.1"/>
    <property type="molecule type" value="Transcribed_RNA"/>
</dbReference>
<feature type="signal peptide" evidence="2">
    <location>
        <begin position="1"/>
        <end position="21"/>
    </location>
</feature>
<proteinExistence type="predicted"/>
<keyword evidence="2" id="KW-0732">Signal</keyword>
<keyword evidence="1" id="KW-1133">Transmembrane helix</keyword>
<feature type="chain" id="PRO_5030615900" description="Transmembrane protein" evidence="2">
    <location>
        <begin position="22"/>
        <end position="136"/>
    </location>
</feature>
<name>A0A7S4KF70_9EUKA</name>
<feature type="transmembrane region" description="Helical" evidence="1">
    <location>
        <begin position="104"/>
        <end position="131"/>
    </location>
</feature>
<sequence length="136" mass="14834">MQFKPSYLLIVIAGLLQVSCAADAGLRDKLSPIDLDVSERFAKADQIVEDKKDNALAENPQTWGQWFGSFIWSDAAAEEATKTAVEDEKNGKFGFSSKKNSKKVVVISSIVVSVIGVIVLAAIAAFVWCYFKRGSE</sequence>
<accession>A0A7S4KF70</accession>
<reference evidence="3" key="1">
    <citation type="submission" date="2021-01" db="EMBL/GenBank/DDBJ databases">
        <authorList>
            <person name="Corre E."/>
            <person name="Pelletier E."/>
            <person name="Niang G."/>
            <person name="Scheremetjew M."/>
            <person name="Finn R."/>
            <person name="Kale V."/>
            <person name="Holt S."/>
            <person name="Cochrane G."/>
            <person name="Meng A."/>
            <person name="Brown T."/>
            <person name="Cohen L."/>
        </authorList>
    </citation>
    <scope>NUCLEOTIDE SEQUENCE</scope>
    <source>
        <strain evidence="3">SoJaBio B1-5/56/2</strain>
    </source>
</reference>
<organism evidence="3">
    <name type="scientific">Paramoeba aestuarina</name>
    <dbReference type="NCBI Taxonomy" id="180227"/>
    <lineage>
        <taxon>Eukaryota</taxon>
        <taxon>Amoebozoa</taxon>
        <taxon>Discosea</taxon>
        <taxon>Flabellinia</taxon>
        <taxon>Dactylopodida</taxon>
        <taxon>Paramoebidae</taxon>
        <taxon>Paramoeba</taxon>
    </lineage>
</organism>
<protein>
    <recommendedName>
        <fullName evidence="4">Transmembrane protein</fullName>
    </recommendedName>
</protein>
<evidence type="ECO:0000313" key="3">
    <source>
        <dbReference type="EMBL" id="CAE2293087.1"/>
    </source>
</evidence>
<gene>
    <name evidence="3" type="ORF">NAES01612_LOCUS6038</name>
</gene>
<dbReference type="AlphaFoldDB" id="A0A7S4KF70"/>